<evidence type="ECO:0000259" key="6">
    <source>
        <dbReference type="PROSITE" id="PS50003"/>
    </source>
</evidence>
<evidence type="ECO:0000256" key="3">
    <source>
        <dbReference type="PROSITE-ProRule" id="PRU00192"/>
    </source>
</evidence>
<dbReference type="PANTHER" id="PTHR12752:SF9">
    <property type="entry name" value="KRAMER, ISOFORM I"/>
    <property type="match status" value="1"/>
</dbReference>
<dbReference type="GO" id="GO:0005085">
    <property type="term" value="F:guanyl-nucleotide exchange factor activity"/>
    <property type="evidence" value="ECO:0007669"/>
    <property type="project" value="UniProtKB-KW"/>
</dbReference>
<dbReference type="Proteomes" id="UP000654370">
    <property type="component" value="Unassembled WGS sequence"/>
</dbReference>
<keyword evidence="10" id="KW-1185">Reference proteome</keyword>
<dbReference type="PANTHER" id="PTHR12752">
    <property type="entry name" value="PHOSPHOINOSITOL 3-PHOSPHATE-BINDING PROTEIN"/>
    <property type="match status" value="1"/>
</dbReference>
<keyword evidence="2" id="KW-0344">Guanine-nucleotide releasing factor</keyword>
<dbReference type="SUPFAM" id="SSF50729">
    <property type="entry name" value="PH domain-like"/>
    <property type="match status" value="1"/>
</dbReference>
<dbReference type="PROSITE" id="PS50021">
    <property type="entry name" value="CH"/>
    <property type="match status" value="1"/>
</dbReference>
<evidence type="ECO:0000256" key="1">
    <source>
        <dbReference type="ARBA" id="ARBA00022443"/>
    </source>
</evidence>
<protein>
    <submittedName>
        <fullName evidence="9">Uncharacterized protein</fullName>
    </submittedName>
</protein>
<name>A0A8H7UCN1_MORIS</name>
<dbReference type="CDD" id="cd00014">
    <property type="entry name" value="CH_SF"/>
    <property type="match status" value="1"/>
</dbReference>
<dbReference type="InterPro" id="IPR013761">
    <property type="entry name" value="SAM/pointed_sf"/>
</dbReference>
<feature type="compositionally biased region" description="Polar residues" evidence="4">
    <location>
        <begin position="80"/>
        <end position="110"/>
    </location>
</feature>
<dbReference type="SMART" id="SM00233">
    <property type="entry name" value="PH"/>
    <property type="match status" value="1"/>
</dbReference>
<feature type="region of interest" description="Disordered" evidence="4">
    <location>
        <begin position="65"/>
        <end position="142"/>
    </location>
</feature>
<dbReference type="InterPro" id="IPR001715">
    <property type="entry name" value="CH_dom"/>
</dbReference>
<reference evidence="9" key="1">
    <citation type="submission" date="2020-12" db="EMBL/GenBank/DDBJ databases">
        <title>Metabolic potential, ecology and presence of endohyphal bacteria is reflected in genomic diversity of Mucoromycotina.</title>
        <authorList>
            <person name="Muszewska A."/>
            <person name="Okrasinska A."/>
            <person name="Steczkiewicz K."/>
            <person name="Drgas O."/>
            <person name="Orlowska M."/>
            <person name="Perlinska-Lenart U."/>
            <person name="Aleksandrzak-Piekarczyk T."/>
            <person name="Szatraj K."/>
            <person name="Zielenkiewicz U."/>
            <person name="Pilsyk S."/>
            <person name="Malc E."/>
            <person name="Mieczkowski P."/>
            <person name="Kruszewska J.S."/>
            <person name="Biernat P."/>
            <person name="Pawlowska J."/>
        </authorList>
    </citation>
    <scope>NUCLEOTIDE SEQUENCE</scope>
    <source>
        <strain evidence="9">WA0000067209</strain>
    </source>
</reference>
<dbReference type="InterPro" id="IPR001452">
    <property type="entry name" value="SH3_domain"/>
</dbReference>
<dbReference type="SUPFAM" id="SSF47576">
    <property type="entry name" value="Calponin-homology domain, CH-domain"/>
    <property type="match status" value="1"/>
</dbReference>
<dbReference type="Gene3D" id="2.30.30.40">
    <property type="entry name" value="SH3 Domains"/>
    <property type="match status" value="1"/>
</dbReference>
<feature type="compositionally biased region" description="Pro residues" evidence="4">
    <location>
        <begin position="434"/>
        <end position="445"/>
    </location>
</feature>
<evidence type="ECO:0000259" key="8">
    <source>
        <dbReference type="PROSITE" id="PS50105"/>
    </source>
</evidence>
<dbReference type="Pfam" id="PF07647">
    <property type="entry name" value="SAM_2"/>
    <property type="match status" value="1"/>
</dbReference>
<dbReference type="Pfam" id="PF00018">
    <property type="entry name" value="SH3_1"/>
    <property type="match status" value="1"/>
</dbReference>
<dbReference type="EMBL" id="JAEPQZ010000012">
    <property type="protein sequence ID" value="KAG2174998.1"/>
    <property type="molecule type" value="Genomic_DNA"/>
</dbReference>
<feature type="region of interest" description="Disordered" evidence="4">
    <location>
        <begin position="251"/>
        <end position="366"/>
    </location>
</feature>
<evidence type="ECO:0000313" key="9">
    <source>
        <dbReference type="EMBL" id="KAG2174998.1"/>
    </source>
</evidence>
<feature type="compositionally biased region" description="Polar residues" evidence="4">
    <location>
        <begin position="121"/>
        <end position="139"/>
    </location>
</feature>
<feature type="region of interest" description="Disordered" evidence="4">
    <location>
        <begin position="390"/>
        <end position="449"/>
    </location>
</feature>
<evidence type="ECO:0000256" key="2">
    <source>
        <dbReference type="ARBA" id="ARBA00022658"/>
    </source>
</evidence>
<evidence type="ECO:0000256" key="4">
    <source>
        <dbReference type="SAM" id="MobiDB-lite"/>
    </source>
</evidence>
<feature type="region of interest" description="Disordered" evidence="4">
    <location>
        <begin position="897"/>
        <end position="945"/>
    </location>
</feature>
<feature type="domain" description="SH3" evidence="5">
    <location>
        <begin position="2"/>
        <end position="65"/>
    </location>
</feature>
<dbReference type="PROSITE" id="PS50002">
    <property type="entry name" value="SH3"/>
    <property type="match status" value="1"/>
</dbReference>
<dbReference type="InterPro" id="IPR001660">
    <property type="entry name" value="SAM"/>
</dbReference>
<dbReference type="InterPro" id="IPR036872">
    <property type="entry name" value="CH_dom_sf"/>
</dbReference>
<feature type="compositionally biased region" description="Polar residues" evidence="4">
    <location>
        <begin position="677"/>
        <end position="687"/>
    </location>
</feature>
<dbReference type="FunFam" id="2.30.29.30:FF:000286">
    <property type="entry name" value="PH-protein kinase domain containing protein"/>
    <property type="match status" value="1"/>
</dbReference>
<feature type="compositionally biased region" description="Low complexity" evidence="4">
    <location>
        <begin position="65"/>
        <end position="79"/>
    </location>
</feature>
<dbReference type="InterPro" id="IPR011993">
    <property type="entry name" value="PH-like_dom_sf"/>
</dbReference>
<dbReference type="Pfam" id="PF00307">
    <property type="entry name" value="CH"/>
    <property type="match status" value="1"/>
</dbReference>
<feature type="compositionally biased region" description="Basic and acidic residues" evidence="4">
    <location>
        <begin position="272"/>
        <end position="283"/>
    </location>
</feature>
<dbReference type="SUPFAM" id="SSF47769">
    <property type="entry name" value="SAM/Pointed domain"/>
    <property type="match status" value="1"/>
</dbReference>
<dbReference type="Pfam" id="PF00169">
    <property type="entry name" value="PH"/>
    <property type="match status" value="1"/>
</dbReference>
<organism evidence="9 10">
    <name type="scientific">Mortierella isabellina</name>
    <name type="common">Filamentous fungus</name>
    <name type="synonym">Umbelopsis isabellina</name>
    <dbReference type="NCBI Taxonomy" id="91625"/>
    <lineage>
        <taxon>Eukaryota</taxon>
        <taxon>Fungi</taxon>
        <taxon>Fungi incertae sedis</taxon>
        <taxon>Mucoromycota</taxon>
        <taxon>Mucoromycotina</taxon>
        <taxon>Umbelopsidomycetes</taxon>
        <taxon>Umbelopsidales</taxon>
        <taxon>Umbelopsidaceae</taxon>
        <taxon>Umbelopsis</taxon>
    </lineage>
</organism>
<dbReference type="Gene3D" id="1.10.150.50">
    <property type="entry name" value="Transcription Factor, Ets-1"/>
    <property type="match status" value="1"/>
</dbReference>
<keyword evidence="1 3" id="KW-0728">SH3 domain</keyword>
<dbReference type="InterPro" id="IPR001849">
    <property type="entry name" value="PH_domain"/>
</dbReference>
<comment type="caution">
    <text evidence="9">The sequence shown here is derived from an EMBL/GenBank/DDBJ whole genome shotgun (WGS) entry which is preliminary data.</text>
</comment>
<evidence type="ECO:0000259" key="5">
    <source>
        <dbReference type="PROSITE" id="PS50002"/>
    </source>
</evidence>
<proteinExistence type="predicted"/>
<gene>
    <name evidence="9" type="ORF">INT43_006060</name>
</gene>
<dbReference type="AlphaFoldDB" id="A0A8H7UCN1"/>
<dbReference type="SMART" id="SM00454">
    <property type="entry name" value="SAM"/>
    <property type="match status" value="1"/>
</dbReference>
<dbReference type="OrthoDB" id="73680at2759"/>
<dbReference type="PROSITE" id="PS50003">
    <property type="entry name" value="PH_DOMAIN"/>
    <property type="match status" value="1"/>
</dbReference>
<dbReference type="CDD" id="cd00174">
    <property type="entry name" value="SH3"/>
    <property type="match status" value="1"/>
</dbReference>
<evidence type="ECO:0000313" key="10">
    <source>
        <dbReference type="Proteomes" id="UP000654370"/>
    </source>
</evidence>
<accession>A0A8H7UCN1</accession>
<dbReference type="Gene3D" id="1.10.418.10">
    <property type="entry name" value="Calponin-like domain"/>
    <property type="match status" value="1"/>
</dbReference>
<feature type="compositionally biased region" description="Low complexity" evidence="4">
    <location>
        <begin position="406"/>
        <end position="420"/>
    </location>
</feature>
<feature type="domain" description="SAM" evidence="8">
    <location>
        <begin position="163"/>
        <end position="226"/>
    </location>
</feature>
<evidence type="ECO:0000259" key="7">
    <source>
        <dbReference type="PROSITE" id="PS50021"/>
    </source>
</evidence>
<dbReference type="SUPFAM" id="SSF50044">
    <property type="entry name" value="SH3-domain"/>
    <property type="match status" value="1"/>
</dbReference>
<dbReference type="InterPro" id="IPR036028">
    <property type="entry name" value="SH3-like_dom_sf"/>
</dbReference>
<dbReference type="PRINTS" id="PR00452">
    <property type="entry name" value="SH3DOMAIN"/>
</dbReference>
<sequence length="945" mass="105245">MAGLETVYAVHNFEAENHDEIAFKIGEPIIVLEKDEEYRDGWWQGQNTKGEIGLFPMNYTSFTAPTTKSAKKSTSAQQTPSSRAQPSSTMDSLQSTITQYLPSQSTTQSPKHGRERAGSVASVNSNQKGPGSVGSSQASGKVRQKISESVMIPSLRDCPPEEWDIEQVGDWLDAMNFSQDKNTFRDQEISGDILLELTVDALKELQVKTFGKRFKMMNAINVLKEQCSSTRHSDEIDEEEEELAREEQRLELFGDEEAEDLRNTTHPTSRNDTQRSDASDRPDRHHRQHPNKLSGDIGDSRLQNETISEDDDVVSNYSSVTPSRPLGHSRSVHHLDRPVSPGISRSHTVASMTPSQSQNVPGQDANSRQRNVIYSPRGGNAQQSIARVWTDQPEGSSRAGANGKSTGAPTPAAMVATPPANGVKRQGSIAPGRPMSPPPNGAPPFRPEHQPFEKRGSLMPQPKPQGILPVATRFSVDSQRNLNDMTPDMEGWLHKQGDRYKTWNKRWFVLKGSNLFYFKSPRDIRMKGIINLRGYRVVSDDSIMAGKWCFKTQHERERTFYFYCDTEEAMREWVKALMKATILRDYNAPVLSSSNIHTVTLETARKMRPRPPSVIFGKKNPEDKDPLANPMSPPMGPNRARSPIQAIPNGPVQPPPRNVVSPSHHPLRESAPAPQHHYSSNKSYVTENRSKKDSGYDQLMPNNRPPIVPYFEDAEDEDLIDPAHGEVMRSNRSKKAVAAQRFIDEDEDDVLREHNPRVSLAMSGNSDNLLWAPEQYVKWVNDHLASKDKSITDLSSAFRSGDTLILLLEAISGKVVRRPAPQKGGSVSMMMLDNIVAAFKFMGREGVMVDGRYTIKDVFGGNEVKIMEMLDAIRAWADDNGYLPEESSGLDDIEAVQDELRPLSPIDEPLPSGRSTPKKVASGGTFGSENEEKLKMVGEEEGNST</sequence>
<dbReference type="SMART" id="SM00033">
    <property type="entry name" value="CH"/>
    <property type="match status" value="1"/>
</dbReference>
<feature type="domain" description="Calponin-homology (CH)" evidence="7">
    <location>
        <begin position="770"/>
        <end position="878"/>
    </location>
</feature>
<dbReference type="Gene3D" id="2.30.29.30">
    <property type="entry name" value="Pleckstrin-homology domain (PH domain)/Phosphotyrosine-binding domain (PTB)"/>
    <property type="match status" value="1"/>
</dbReference>
<feature type="region of interest" description="Disordered" evidence="4">
    <location>
        <begin position="610"/>
        <end position="703"/>
    </location>
</feature>
<feature type="domain" description="PH" evidence="6">
    <location>
        <begin position="486"/>
        <end position="582"/>
    </location>
</feature>
<feature type="compositionally biased region" description="Polar residues" evidence="4">
    <location>
        <begin position="343"/>
        <end position="366"/>
    </location>
</feature>
<dbReference type="PROSITE" id="PS50105">
    <property type="entry name" value="SAM_DOMAIN"/>
    <property type="match status" value="1"/>
</dbReference>
<dbReference type="SMART" id="SM00326">
    <property type="entry name" value="SH3"/>
    <property type="match status" value="1"/>
</dbReference>